<feature type="transmembrane region" description="Helical" evidence="7">
    <location>
        <begin position="165"/>
        <end position="194"/>
    </location>
</feature>
<dbReference type="InterPro" id="IPR010343">
    <property type="entry name" value="ArAE_1"/>
</dbReference>
<sequence>MSRGRDVRRAQSAIGGRIHERGREYAGRDRGQGGHCRPVGGSRGVPRGRTVTGGRTSVGVEPHVDEDAGRWARLRAHLTLPLLRERAAAPERWLLRAARQRGRERTVVVQAVKAAIAAVLAWILASWVLELPQPFLAPYSAVFLVEATVYRSFRSSVQQTGAVLLGVLLAAAVAAVVPAQAAAMGIAVVVGMLLGNWHRFGSSGVWIAVTALLLLSYGTANQSMLLLDRVAEAVLGAMIGLLVNALVVPPIYVRNPQDSTRALAGELAGLMRGMAESFRAHYPPEEPGQWTQRARDVESWVRQAEEDTDWAAESARFNMRSRRMGAVAVTTRWRASLVLLRSVWPYARELADAVHTASFQRSPVGYPGPETCNLIADLVEATADALVVRVDPDSRLDDLRRLVEQGERSLAALDSQIEATPRDALDLTIGLTSIMLPARKAFEQATA</sequence>
<comment type="caution">
    <text evidence="8">The sequence shown here is derived from an EMBL/GenBank/DDBJ whole genome shotgun (WGS) entry which is preliminary data.</text>
</comment>
<feature type="compositionally biased region" description="Low complexity" evidence="6">
    <location>
        <begin position="37"/>
        <end position="60"/>
    </location>
</feature>
<feature type="transmembrane region" description="Helical" evidence="7">
    <location>
        <begin position="230"/>
        <end position="252"/>
    </location>
</feature>
<name>A0A263D291_9PSEU</name>
<keyword evidence="2" id="KW-1003">Cell membrane</keyword>
<accession>A0A263D291</accession>
<evidence type="ECO:0000256" key="4">
    <source>
        <dbReference type="ARBA" id="ARBA00022989"/>
    </source>
</evidence>
<evidence type="ECO:0000256" key="5">
    <source>
        <dbReference type="ARBA" id="ARBA00023136"/>
    </source>
</evidence>
<dbReference type="Proteomes" id="UP000242444">
    <property type="component" value="Unassembled WGS sequence"/>
</dbReference>
<dbReference type="OrthoDB" id="4458428at2"/>
<evidence type="ECO:0000313" key="8">
    <source>
        <dbReference type="EMBL" id="OZM72471.1"/>
    </source>
</evidence>
<evidence type="ECO:0000256" key="2">
    <source>
        <dbReference type="ARBA" id="ARBA00022475"/>
    </source>
</evidence>
<dbReference type="GO" id="GO:0016020">
    <property type="term" value="C:membrane"/>
    <property type="evidence" value="ECO:0007669"/>
    <property type="project" value="UniProtKB-SubCell"/>
</dbReference>
<evidence type="ECO:0000256" key="3">
    <source>
        <dbReference type="ARBA" id="ARBA00022692"/>
    </source>
</evidence>
<keyword evidence="4 7" id="KW-1133">Transmembrane helix</keyword>
<reference evidence="8 9" key="1">
    <citation type="submission" date="2017-07" db="EMBL/GenBank/DDBJ databases">
        <title>Amycolatopsis antarcticus sp. nov., isolated from the surface of an Antarcticus brown macroalga.</title>
        <authorList>
            <person name="Wang J."/>
            <person name="Leiva S."/>
            <person name="Huang J."/>
            <person name="Huang Y."/>
        </authorList>
    </citation>
    <scope>NUCLEOTIDE SEQUENCE [LARGE SCALE GENOMIC DNA]</scope>
    <source>
        <strain evidence="8 9">AU-G6</strain>
    </source>
</reference>
<keyword evidence="9" id="KW-1185">Reference proteome</keyword>
<dbReference type="AlphaFoldDB" id="A0A263D291"/>
<keyword evidence="3 7" id="KW-0812">Transmembrane</keyword>
<protein>
    <recommendedName>
        <fullName evidence="10">FUSC family protein</fullName>
    </recommendedName>
</protein>
<evidence type="ECO:0000256" key="6">
    <source>
        <dbReference type="SAM" id="MobiDB-lite"/>
    </source>
</evidence>
<evidence type="ECO:0000313" key="9">
    <source>
        <dbReference type="Proteomes" id="UP000242444"/>
    </source>
</evidence>
<organism evidence="8 9">
    <name type="scientific">Amycolatopsis antarctica</name>
    <dbReference type="NCBI Taxonomy" id="1854586"/>
    <lineage>
        <taxon>Bacteria</taxon>
        <taxon>Bacillati</taxon>
        <taxon>Actinomycetota</taxon>
        <taxon>Actinomycetes</taxon>
        <taxon>Pseudonocardiales</taxon>
        <taxon>Pseudonocardiaceae</taxon>
        <taxon>Amycolatopsis</taxon>
    </lineage>
</organism>
<feature type="compositionally biased region" description="Basic and acidic residues" evidence="6">
    <location>
        <begin position="17"/>
        <end position="32"/>
    </location>
</feature>
<feature type="transmembrane region" description="Helical" evidence="7">
    <location>
        <begin position="200"/>
        <end position="218"/>
    </location>
</feature>
<evidence type="ECO:0008006" key="10">
    <source>
        <dbReference type="Google" id="ProtNLM"/>
    </source>
</evidence>
<feature type="region of interest" description="Disordered" evidence="6">
    <location>
        <begin position="1"/>
        <end position="62"/>
    </location>
</feature>
<feature type="transmembrane region" description="Helical" evidence="7">
    <location>
        <begin position="107"/>
        <end position="129"/>
    </location>
</feature>
<evidence type="ECO:0000256" key="7">
    <source>
        <dbReference type="SAM" id="Phobius"/>
    </source>
</evidence>
<dbReference type="EMBL" id="NKYE01000008">
    <property type="protein sequence ID" value="OZM72471.1"/>
    <property type="molecule type" value="Genomic_DNA"/>
</dbReference>
<keyword evidence="5 7" id="KW-0472">Membrane</keyword>
<feature type="transmembrane region" description="Helical" evidence="7">
    <location>
        <begin position="135"/>
        <end position="153"/>
    </location>
</feature>
<dbReference type="InParanoid" id="A0A263D291"/>
<gene>
    <name evidence="8" type="ORF">CFN78_15970</name>
</gene>
<comment type="subcellular location">
    <subcellularLocation>
        <location evidence="1">Cell membrane</location>
        <topology evidence="1">Multi-pass membrane protein</topology>
    </subcellularLocation>
</comment>
<evidence type="ECO:0000256" key="1">
    <source>
        <dbReference type="ARBA" id="ARBA00004651"/>
    </source>
</evidence>
<dbReference type="Pfam" id="PF06081">
    <property type="entry name" value="ArAE_1"/>
    <property type="match status" value="1"/>
</dbReference>
<proteinExistence type="predicted"/>